<dbReference type="Pfam" id="PF03473">
    <property type="entry name" value="MOSC"/>
    <property type="match status" value="1"/>
</dbReference>
<feature type="signal peptide" evidence="1">
    <location>
        <begin position="1"/>
        <end position="16"/>
    </location>
</feature>
<dbReference type="GO" id="GO:0030151">
    <property type="term" value="F:molybdenum ion binding"/>
    <property type="evidence" value="ECO:0007669"/>
    <property type="project" value="InterPro"/>
</dbReference>
<keyword evidence="1" id="KW-0732">Signal</keyword>
<dbReference type="Pfam" id="PF03476">
    <property type="entry name" value="MOSC_N"/>
    <property type="match status" value="1"/>
</dbReference>
<feature type="chain" id="PRO_5015686091" description="MOSC domain-containing protein" evidence="1">
    <location>
        <begin position="17"/>
        <end position="372"/>
    </location>
</feature>
<protein>
    <recommendedName>
        <fullName evidence="2">MOSC domain-containing protein</fullName>
    </recommendedName>
</protein>
<evidence type="ECO:0000313" key="4">
    <source>
        <dbReference type="Proteomes" id="UP000241587"/>
    </source>
</evidence>
<dbReference type="EMBL" id="PVEM01000004">
    <property type="protein sequence ID" value="PTD08868.1"/>
    <property type="molecule type" value="Genomic_DNA"/>
</dbReference>
<name>A0A2T4GZ69_FUSCU</name>
<dbReference type="InterPro" id="IPR005303">
    <property type="entry name" value="MOCOS_middle"/>
</dbReference>
<accession>A0A2T4GZ69</accession>
<dbReference type="PROSITE" id="PS51340">
    <property type="entry name" value="MOSC"/>
    <property type="match status" value="1"/>
</dbReference>
<proteinExistence type="predicted"/>
<dbReference type="SUPFAM" id="SSF50800">
    <property type="entry name" value="PK beta-barrel domain-like"/>
    <property type="match status" value="1"/>
</dbReference>
<keyword evidence="4" id="KW-1185">Reference proteome</keyword>
<dbReference type="InterPro" id="IPR011037">
    <property type="entry name" value="Pyrv_Knase-like_insert_dom_sf"/>
</dbReference>
<dbReference type="Proteomes" id="UP000241587">
    <property type="component" value="Unassembled WGS sequence"/>
</dbReference>
<evidence type="ECO:0000259" key="2">
    <source>
        <dbReference type="PROSITE" id="PS51340"/>
    </source>
</evidence>
<evidence type="ECO:0000313" key="3">
    <source>
        <dbReference type="EMBL" id="PTD08868.1"/>
    </source>
</evidence>
<feature type="domain" description="MOSC" evidence="2">
    <location>
        <begin position="195"/>
        <end position="347"/>
    </location>
</feature>
<dbReference type="InterPro" id="IPR005302">
    <property type="entry name" value="MoCF_Sase_C"/>
</dbReference>
<dbReference type="GO" id="GO:0030170">
    <property type="term" value="F:pyridoxal phosphate binding"/>
    <property type="evidence" value="ECO:0007669"/>
    <property type="project" value="InterPro"/>
</dbReference>
<evidence type="ECO:0000256" key="1">
    <source>
        <dbReference type="SAM" id="SignalP"/>
    </source>
</evidence>
<dbReference type="OrthoDB" id="17255at2759"/>
<sequence length="372" mass="41645">MDQVILWSIILGIVLATSVPLLLRGKTGQETGLEVTQLYVYPVKGIRGCALDKARLGPFGFEGDRTFCLQKVRRNHISDIKYETLLIGYELKLALFQASIDYDKGEVAIKWNTNKSEDIIHFPLKPSLEGRPIIEASLHASNTKAYDMGDDLSQWFSDRIGHDVRLVYIGDGSRAVHGSVAPHSPDALQKSSLTQRIKNSVPFLAHEPERLAFNDIAHYLVVTEESNNELSSRLSEGYSMDITKFRPNIVVRGASAPFAEDYWGELSFSGGVRMALTANCFRCQSITVDYETGKTATDERGLVWKKLNKDRRVDKGAKYSPVFGRYGFCYGDDTSKSLSIGQRVDVTKINKQRTTFDWPCLSTFGVSQTTYT</sequence>
<comment type="caution">
    <text evidence="3">The sequence shown here is derived from an EMBL/GenBank/DDBJ whole genome shotgun (WGS) entry which is preliminary data.</text>
</comment>
<dbReference type="GO" id="GO:0003824">
    <property type="term" value="F:catalytic activity"/>
    <property type="evidence" value="ECO:0007669"/>
    <property type="project" value="InterPro"/>
</dbReference>
<dbReference type="SUPFAM" id="SSF141673">
    <property type="entry name" value="MOSC N-terminal domain-like"/>
    <property type="match status" value="1"/>
</dbReference>
<dbReference type="OMA" id="RYGFCYG"/>
<dbReference type="AlphaFoldDB" id="A0A2T4GZ69"/>
<reference evidence="3 4" key="1">
    <citation type="submission" date="2018-02" db="EMBL/GenBank/DDBJ databases">
        <title>Fusarium culmorum secondary metabolites in fungal-bacterial-plant interactions.</title>
        <authorList>
            <person name="Schmidt R."/>
        </authorList>
    </citation>
    <scope>NUCLEOTIDE SEQUENCE [LARGE SCALE GENOMIC DNA]</scope>
    <source>
        <strain evidence="3 4">PV</strain>
    </source>
</reference>
<organism evidence="3 4">
    <name type="scientific">Fusarium culmorum</name>
    <dbReference type="NCBI Taxonomy" id="5516"/>
    <lineage>
        <taxon>Eukaryota</taxon>
        <taxon>Fungi</taxon>
        <taxon>Dikarya</taxon>
        <taxon>Ascomycota</taxon>
        <taxon>Pezizomycotina</taxon>
        <taxon>Sordariomycetes</taxon>
        <taxon>Hypocreomycetidae</taxon>
        <taxon>Hypocreales</taxon>
        <taxon>Nectriaceae</taxon>
        <taxon>Fusarium</taxon>
    </lineage>
</organism>
<gene>
    <name evidence="3" type="ORF">FCULG_00011205</name>
</gene>